<evidence type="ECO:0000313" key="2">
    <source>
        <dbReference type="Proteomes" id="UP000515561"/>
    </source>
</evidence>
<protein>
    <submittedName>
        <fullName evidence="1">Uncharacterized protein</fullName>
    </submittedName>
</protein>
<dbReference type="AlphaFoldDB" id="A0A6S6QY93"/>
<proteinExistence type="predicted"/>
<reference evidence="1 2" key="1">
    <citation type="journal article" date="2016" name="Int. J. Syst. Evol. Microbiol.">
        <title>Descriptions of Anaerotaenia torta gen. nov., sp. nov. and Anaerocolumna cellulosilytica gen. nov., sp. nov. isolated from a methanogenic reactor of cattle waste.</title>
        <authorList>
            <person name="Uek A."/>
            <person name="Ohtaki Y."/>
            <person name="Kaku N."/>
            <person name="Ueki K."/>
        </authorList>
    </citation>
    <scope>NUCLEOTIDE SEQUENCE [LARGE SCALE GENOMIC DNA]</scope>
    <source>
        <strain evidence="1 2">SN021</strain>
    </source>
</reference>
<keyword evidence="2" id="KW-1185">Reference proteome</keyword>
<dbReference type="KEGG" id="acel:acsn021_04160"/>
<gene>
    <name evidence="1" type="ORF">acsn021_04160</name>
</gene>
<dbReference type="InterPro" id="IPR029087">
    <property type="entry name" value="Imm17"/>
</dbReference>
<dbReference type="EMBL" id="AP023367">
    <property type="protein sequence ID" value="BCJ92847.1"/>
    <property type="molecule type" value="Genomic_DNA"/>
</dbReference>
<accession>A0A6S6QY93</accession>
<dbReference type="RefSeq" id="WP_184094681.1">
    <property type="nucleotide sequence ID" value="NZ_AP023367.1"/>
</dbReference>
<dbReference type="Pfam" id="PF15562">
    <property type="entry name" value="Imm17"/>
    <property type="match status" value="1"/>
</dbReference>
<evidence type="ECO:0000313" key="1">
    <source>
        <dbReference type="EMBL" id="BCJ92847.1"/>
    </source>
</evidence>
<name>A0A6S6QY93_9FIRM</name>
<sequence length="70" mass="8326">MDFIMLAIVIYAGVILYLDIFKWDWLSKHQHRKLFSMYDWIEDKWGDKGVRITIGATMIAVIVFFITDLI</sequence>
<organism evidence="1 2">
    <name type="scientific">Anaerocolumna cellulosilytica</name>
    <dbReference type="NCBI Taxonomy" id="433286"/>
    <lineage>
        <taxon>Bacteria</taxon>
        <taxon>Bacillati</taxon>
        <taxon>Bacillota</taxon>
        <taxon>Clostridia</taxon>
        <taxon>Lachnospirales</taxon>
        <taxon>Lachnospiraceae</taxon>
        <taxon>Anaerocolumna</taxon>
    </lineage>
</organism>
<dbReference type="Proteomes" id="UP000515561">
    <property type="component" value="Chromosome"/>
</dbReference>